<keyword evidence="4" id="KW-1185">Reference proteome</keyword>
<dbReference type="EMBL" id="SIDB01000007">
    <property type="protein sequence ID" value="KAI3430600.1"/>
    <property type="molecule type" value="Genomic_DNA"/>
</dbReference>
<evidence type="ECO:0000256" key="1">
    <source>
        <dbReference type="SAM" id="MobiDB-lite"/>
    </source>
</evidence>
<accession>A0A9D4YWR4</accession>
<dbReference type="AlphaFoldDB" id="A0A9D4YWR4"/>
<reference evidence="3" key="1">
    <citation type="journal article" date="2019" name="Plant J.">
        <title>Chlorella vulgaris genome assembly and annotation reveals the molecular basis for metabolic acclimation to high light conditions.</title>
        <authorList>
            <person name="Cecchin M."/>
            <person name="Marcolungo L."/>
            <person name="Rossato M."/>
            <person name="Girolomoni L."/>
            <person name="Cosentino E."/>
            <person name="Cuine S."/>
            <person name="Li-Beisson Y."/>
            <person name="Delledonne M."/>
            <person name="Ballottari M."/>
        </authorList>
    </citation>
    <scope>NUCLEOTIDE SEQUENCE</scope>
    <source>
        <strain evidence="3">211/11P</strain>
    </source>
</reference>
<feature type="chain" id="PRO_5038636780" evidence="2">
    <location>
        <begin position="19"/>
        <end position="316"/>
    </location>
</feature>
<reference evidence="3" key="2">
    <citation type="submission" date="2020-11" db="EMBL/GenBank/DDBJ databases">
        <authorList>
            <person name="Cecchin M."/>
            <person name="Marcolungo L."/>
            <person name="Rossato M."/>
            <person name="Girolomoni L."/>
            <person name="Cosentino E."/>
            <person name="Cuine S."/>
            <person name="Li-Beisson Y."/>
            <person name="Delledonne M."/>
            <person name="Ballottari M."/>
        </authorList>
    </citation>
    <scope>NUCLEOTIDE SEQUENCE</scope>
    <source>
        <strain evidence="3">211/11P</strain>
        <tissue evidence="3">Whole cell</tissue>
    </source>
</reference>
<evidence type="ECO:0000313" key="3">
    <source>
        <dbReference type="EMBL" id="KAI3430600.1"/>
    </source>
</evidence>
<protein>
    <submittedName>
        <fullName evidence="3">Uncharacterized protein</fullName>
    </submittedName>
</protein>
<feature type="region of interest" description="Disordered" evidence="1">
    <location>
        <begin position="159"/>
        <end position="182"/>
    </location>
</feature>
<name>A0A9D4YWR4_CHLVU</name>
<evidence type="ECO:0000256" key="2">
    <source>
        <dbReference type="SAM" id="SignalP"/>
    </source>
</evidence>
<dbReference type="OrthoDB" id="10671552at2759"/>
<keyword evidence="2" id="KW-0732">Signal</keyword>
<feature type="signal peptide" evidence="2">
    <location>
        <begin position="1"/>
        <end position="18"/>
    </location>
</feature>
<organism evidence="3 4">
    <name type="scientific">Chlorella vulgaris</name>
    <name type="common">Green alga</name>
    <dbReference type="NCBI Taxonomy" id="3077"/>
    <lineage>
        <taxon>Eukaryota</taxon>
        <taxon>Viridiplantae</taxon>
        <taxon>Chlorophyta</taxon>
        <taxon>core chlorophytes</taxon>
        <taxon>Trebouxiophyceae</taxon>
        <taxon>Chlorellales</taxon>
        <taxon>Chlorellaceae</taxon>
        <taxon>Chlorella clade</taxon>
        <taxon>Chlorella</taxon>
    </lineage>
</organism>
<gene>
    <name evidence="3" type="ORF">D9Q98_005193</name>
</gene>
<comment type="caution">
    <text evidence="3">The sequence shown here is derived from an EMBL/GenBank/DDBJ whole genome shotgun (WGS) entry which is preliminary data.</text>
</comment>
<dbReference type="Proteomes" id="UP001055712">
    <property type="component" value="Unassembled WGS sequence"/>
</dbReference>
<evidence type="ECO:0000313" key="4">
    <source>
        <dbReference type="Proteomes" id="UP001055712"/>
    </source>
</evidence>
<sequence>MLRRSVALLLLAAQLATAQFPNFANPGGPPFLNGAVYELDEGDPTLTNVDLTGFFLNDTYTLTTTGPDGLSTLFGRYLSWECGTDPGSYVAAVETSMMSPDGTSTSRIMCEYGLMDIADVSAGGTNTWTTSDEGCPTSADEGLLLRYFPTFPKDSSACGSASAPDSAPAPDEGSAFDAAPALAPAPAPEDVVLFGANPTAAPVPAPAVESPLVLGAGGVLQSAASTADELAPCLLGCLADDDFKPVCVTSGVDPTAPSFVAPNKCAMRCQEKHSASPANKQLTSSKLSLKDKQYCKQNAAAIYVAQSLLAPQCTAC</sequence>
<proteinExistence type="predicted"/>